<keyword evidence="3 7" id="KW-0012">Acyltransferase</keyword>
<dbReference type="Pfam" id="PF02797">
    <property type="entry name" value="Chal_sti_synt_C"/>
    <property type="match status" value="1"/>
</dbReference>
<evidence type="ECO:0000256" key="7">
    <source>
        <dbReference type="RuleBase" id="RU003633"/>
    </source>
</evidence>
<evidence type="ECO:0000256" key="4">
    <source>
        <dbReference type="ARBA" id="ARBA00074651"/>
    </source>
</evidence>
<evidence type="ECO:0000256" key="3">
    <source>
        <dbReference type="ARBA" id="ARBA00023315"/>
    </source>
</evidence>
<dbReference type="InterPro" id="IPR011141">
    <property type="entry name" value="Polyketide_synthase_type-III"/>
</dbReference>
<reference evidence="10" key="1">
    <citation type="submission" date="2019-01" db="EMBL/GenBank/DDBJ databases">
        <authorList>
            <person name="He X."/>
        </authorList>
    </citation>
    <scope>NUCLEOTIDE SEQUENCE</scope>
</reference>
<reference evidence="10" key="2">
    <citation type="journal article" date="2021" name="Plant Cell Tissue Organ Cult.">
        <title>Characterization of three chalcone synthase-like genes in Dianthus chinensis.</title>
        <authorList>
            <person name="Liu J."/>
            <person name="Hao X.-L."/>
            <person name="He X.-Q."/>
        </authorList>
    </citation>
    <scope>NUCLEOTIDE SEQUENCE</scope>
</reference>
<evidence type="ECO:0000256" key="5">
    <source>
        <dbReference type="ARBA" id="ARBA00083820"/>
    </source>
</evidence>
<dbReference type="InterPro" id="IPR012328">
    <property type="entry name" value="Chalcone/stilbene_synt_C"/>
</dbReference>
<accession>A0A7G3KVR4</accession>
<dbReference type="SUPFAM" id="SSF53901">
    <property type="entry name" value="Thiolase-like"/>
    <property type="match status" value="2"/>
</dbReference>
<dbReference type="InterPro" id="IPR016039">
    <property type="entry name" value="Thiolase-like"/>
</dbReference>
<evidence type="ECO:0000256" key="2">
    <source>
        <dbReference type="ARBA" id="ARBA00022679"/>
    </source>
</evidence>
<dbReference type="PANTHER" id="PTHR11877:SF14">
    <property type="entry name" value="CHALCONE SYNTHASE"/>
    <property type="match status" value="1"/>
</dbReference>
<proteinExistence type="evidence at transcript level"/>
<evidence type="ECO:0000256" key="1">
    <source>
        <dbReference type="ARBA" id="ARBA00005531"/>
    </source>
</evidence>
<name>A0A7G3KVR4_9CARY</name>
<evidence type="ECO:0000313" key="10">
    <source>
        <dbReference type="EMBL" id="QED94453.1"/>
    </source>
</evidence>
<dbReference type="PANTHER" id="PTHR11877">
    <property type="entry name" value="HYDROXYMETHYLGLUTARYL-COA SYNTHASE"/>
    <property type="match status" value="1"/>
</dbReference>
<dbReference type="FunFam" id="3.40.47.10:FF:000014">
    <property type="entry name" value="Chalcone synthase 1"/>
    <property type="match status" value="1"/>
</dbReference>
<feature type="domain" description="Chalcone/stilbene synthase C-terminal" evidence="9">
    <location>
        <begin position="239"/>
        <end position="388"/>
    </location>
</feature>
<keyword evidence="2 7" id="KW-0808">Transferase</keyword>
<comment type="similarity">
    <text evidence="1 7">Belongs to the thiolase-like superfamily. Chalcone/stilbene synthases family.</text>
</comment>
<feature type="domain" description="Chalcone/stilbene synthase N-terminal" evidence="8">
    <location>
        <begin position="11"/>
        <end position="228"/>
    </location>
</feature>
<dbReference type="InterPro" id="IPR018088">
    <property type="entry name" value="Chalcone/stilbene_synthase_AS"/>
</dbReference>
<evidence type="ECO:0000259" key="9">
    <source>
        <dbReference type="Pfam" id="PF02797"/>
    </source>
</evidence>
<dbReference type="InterPro" id="IPR001099">
    <property type="entry name" value="Chalcone/stilbene_synt_N"/>
</dbReference>
<dbReference type="EMBL" id="MK404175">
    <property type="protein sequence ID" value="QED94453.1"/>
    <property type="molecule type" value="mRNA"/>
</dbReference>
<protein>
    <recommendedName>
        <fullName evidence="4">Chalcone synthase</fullName>
    </recommendedName>
    <alternativeName>
        <fullName evidence="5">Naringenin-chalcone synthase</fullName>
    </alternativeName>
</protein>
<feature type="active site" description="Acyl-thioester intermediate" evidence="6">
    <location>
        <position position="164"/>
    </location>
</feature>
<dbReference type="CDD" id="cd00831">
    <property type="entry name" value="CHS_like"/>
    <property type="match status" value="1"/>
</dbReference>
<evidence type="ECO:0000256" key="6">
    <source>
        <dbReference type="PIRSR" id="PIRSR000451-1"/>
    </source>
</evidence>
<gene>
    <name evidence="10" type="primary">CHS2</name>
</gene>
<dbReference type="FunFam" id="3.40.47.10:FF:000025">
    <property type="entry name" value="Chalcone synthase 2"/>
    <property type="match status" value="1"/>
</dbReference>
<sequence>MGSITEYLEKANSYKATILSIGTANPPNQMTQEEFVNFYFRVTNLGDDITQFKDKFKLICEKTGIRKRYMHLTEDFVKENPNIIDQNASSFNIRQDILVEEVPKLGHEASLKAIEEWGQPKSNITHIIFCTVSGIAMPGCDYELLKLLDLQPTVQRFMLYQQGCYGGGTVLRLAKYIVDSNPHARVLAVCSEFSTICFRQSNSTQMDSMVGQALFTDGDAAMIIGANPDESIGERPIFEIVSAVQSLIPDTKWGVGGQLRETGLNFYLSRKLPEITANSIQKPLHNALAALGIYDLNSIFYVVHPGGLTILNKMEDKLGLHEQKLDTSRYVLSEFGNMWSATVIFVLDEMRKKSWKEGKSTTGEGLKYGVLLGVGPGVTIETVVLRSFAINAAA</sequence>
<dbReference type="Gene3D" id="3.40.47.10">
    <property type="match status" value="2"/>
</dbReference>
<evidence type="ECO:0000259" key="8">
    <source>
        <dbReference type="Pfam" id="PF00195"/>
    </source>
</evidence>
<dbReference type="PROSITE" id="PS00441">
    <property type="entry name" value="CHALCONE_SYNTH"/>
    <property type="match status" value="1"/>
</dbReference>
<dbReference type="AlphaFoldDB" id="A0A7G3KVR4"/>
<organism evidence="10">
    <name type="scientific">Dianthus chinensis</name>
    <name type="common">rainbow pink</name>
    <dbReference type="NCBI Taxonomy" id="118431"/>
    <lineage>
        <taxon>Eukaryota</taxon>
        <taxon>Viridiplantae</taxon>
        <taxon>Streptophyta</taxon>
        <taxon>Embryophyta</taxon>
        <taxon>Tracheophyta</taxon>
        <taxon>Spermatophyta</taxon>
        <taxon>Magnoliopsida</taxon>
        <taxon>eudicotyledons</taxon>
        <taxon>Gunneridae</taxon>
        <taxon>Pentapetalae</taxon>
        <taxon>Caryophyllales</taxon>
        <taxon>Caryophyllaceae</taxon>
        <taxon>Caryophylleae</taxon>
        <taxon>Dianthus</taxon>
    </lineage>
</organism>
<dbReference type="GO" id="GO:0030639">
    <property type="term" value="P:polyketide biosynthetic process"/>
    <property type="evidence" value="ECO:0007669"/>
    <property type="project" value="TreeGrafter"/>
</dbReference>
<dbReference type="GO" id="GO:0016747">
    <property type="term" value="F:acyltransferase activity, transferring groups other than amino-acyl groups"/>
    <property type="evidence" value="ECO:0007669"/>
    <property type="project" value="InterPro"/>
</dbReference>
<dbReference type="PIRSF" id="PIRSF000451">
    <property type="entry name" value="PKS_III"/>
    <property type="match status" value="1"/>
</dbReference>
<dbReference type="Pfam" id="PF00195">
    <property type="entry name" value="Chal_sti_synt_N"/>
    <property type="match status" value="1"/>
</dbReference>